<sequence>MLKIQRYIAVVDFDSKGPQAENYFESPTPTQSRKFTIGLALRCTSNRFWGPPRISRHEASACAENRHYCTRKETDMTHPTKSVLREAFSKFFWELNPAKNEKKMDRK</sequence>
<organism evidence="1 2">
    <name type="scientific">Araneus ventricosus</name>
    <name type="common">Orbweaver spider</name>
    <name type="synonym">Epeira ventricosa</name>
    <dbReference type="NCBI Taxonomy" id="182803"/>
    <lineage>
        <taxon>Eukaryota</taxon>
        <taxon>Metazoa</taxon>
        <taxon>Ecdysozoa</taxon>
        <taxon>Arthropoda</taxon>
        <taxon>Chelicerata</taxon>
        <taxon>Arachnida</taxon>
        <taxon>Araneae</taxon>
        <taxon>Araneomorphae</taxon>
        <taxon>Entelegynae</taxon>
        <taxon>Araneoidea</taxon>
        <taxon>Araneidae</taxon>
        <taxon>Araneus</taxon>
    </lineage>
</organism>
<keyword evidence="2" id="KW-1185">Reference proteome</keyword>
<accession>A0A4Y2BY90</accession>
<comment type="caution">
    <text evidence="1">The sequence shown here is derived from an EMBL/GenBank/DDBJ whole genome shotgun (WGS) entry which is preliminary data.</text>
</comment>
<dbReference type="AlphaFoldDB" id="A0A4Y2BY90"/>
<name>A0A4Y2BY90_ARAVE</name>
<evidence type="ECO:0000313" key="1">
    <source>
        <dbReference type="EMBL" id="GBL96435.1"/>
    </source>
</evidence>
<dbReference type="EMBL" id="BGPR01000120">
    <property type="protein sequence ID" value="GBL96435.1"/>
    <property type="molecule type" value="Genomic_DNA"/>
</dbReference>
<protein>
    <submittedName>
        <fullName evidence="1">Uncharacterized protein</fullName>
    </submittedName>
</protein>
<dbReference type="Proteomes" id="UP000499080">
    <property type="component" value="Unassembled WGS sequence"/>
</dbReference>
<evidence type="ECO:0000313" key="2">
    <source>
        <dbReference type="Proteomes" id="UP000499080"/>
    </source>
</evidence>
<proteinExistence type="predicted"/>
<reference evidence="1 2" key="1">
    <citation type="journal article" date="2019" name="Sci. Rep.">
        <title>Orb-weaving spider Araneus ventricosus genome elucidates the spidroin gene catalogue.</title>
        <authorList>
            <person name="Kono N."/>
            <person name="Nakamura H."/>
            <person name="Ohtoshi R."/>
            <person name="Moran D.A.P."/>
            <person name="Shinohara A."/>
            <person name="Yoshida Y."/>
            <person name="Fujiwara M."/>
            <person name="Mori M."/>
            <person name="Tomita M."/>
            <person name="Arakawa K."/>
        </authorList>
    </citation>
    <scope>NUCLEOTIDE SEQUENCE [LARGE SCALE GENOMIC DNA]</scope>
</reference>
<gene>
    <name evidence="1" type="ORF">AVEN_43745_1</name>
</gene>